<dbReference type="SUPFAM" id="SSF52768">
    <property type="entry name" value="Arginase/deacetylase"/>
    <property type="match status" value="1"/>
</dbReference>
<dbReference type="InterPro" id="IPR037138">
    <property type="entry name" value="His_deacetylse_dom_sf"/>
</dbReference>
<dbReference type="HOGENOM" id="CLU_560091_0_0_7"/>
<comment type="similarity">
    <text evidence="1">Belongs to the histone deacetylase family.</text>
</comment>
<organism evidence="4 5">
    <name type="scientific">Anaeromyxobacter dehalogenans (strain ATCC BAA-258 / DSM 21875 / 2CP-1)</name>
    <dbReference type="NCBI Taxonomy" id="455488"/>
    <lineage>
        <taxon>Bacteria</taxon>
        <taxon>Pseudomonadati</taxon>
        <taxon>Myxococcota</taxon>
        <taxon>Myxococcia</taxon>
        <taxon>Myxococcales</taxon>
        <taxon>Cystobacterineae</taxon>
        <taxon>Anaeromyxobacteraceae</taxon>
        <taxon>Anaeromyxobacter</taxon>
    </lineage>
</organism>
<dbReference type="GO" id="GO:0040029">
    <property type="term" value="P:epigenetic regulation of gene expression"/>
    <property type="evidence" value="ECO:0007669"/>
    <property type="project" value="TreeGrafter"/>
</dbReference>
<dbReference type="GO" id="GO:0004407">
    <property type="term" value="F:histone deacetylase activity"/>
    <property type="evidence" value="ECO:0007669"/>
    <property type="project" value="InterPro"/>
</dbReference>
<reference evidence="4" key="1">
    <citation type="submission" date="2009-01" db="EMBL/GenBank/DDBJ databases">
        <title>Complete sequence of Anaeromyxobacter dehalogenans 2CP-1.</title>
        <authorList>
            <consortium name="US DOE Joint Genome Institute"/>
            <person name="Lucas S."/>
            <person name="Copeland A."/>
            <person name="Lapidus A."/>
            <person name="Glavina del Rio T."/>
            <person name="Dalin E."/>
            <person name="Tice H."/>
            <person name="Bruce D."/>
            <person name="Goodwin L."/>
            <person name="Pitluck S."/>
            <person name="Saunders E."/>
            <person name="Brettin T."/>
            <person name="Detter J.C."/>
            <person name="Han C."/>
            <person name="Larimer F."/>
            <person name="Land M."/>
            <person name="Hauser L."/>
            <person name="Kyrpides N."/>
            <person name="Ovchinnikova G."/>
            <person name="Beliaev A.S."/>
            <person name="Richardson P."/>
        </authorList>
    </citation>
    <scope>NUCLEOTIDE SEQUENCE</scope>
    <source>
        <strain evidence="4">2CP-1</strain>
    </source>
</reference>
<dbReference type="Gene3D" id="3.40.800.20">
    <property type="entry name" value="Histone deacetylase domain"/>
    <property type="match status" value="1"/>
</dbReference>
<dbReference type="RefSeq" id="WP_015934655.1">
    <property type="nucleotide sequence ID" value="NC_011891.1"/>
</dbReference>
<dbReference type="Pfam" id="PF00850">
    <property type="entry name" value="Hist_deacetyl"/>
    <property type="match status" value="1"/>
</dbReference>
<dbReference type="InterPro" id="IPR023696">
    <property type="entry name" value="Ureohydrolase_dom_sf"/>
</dbReference>
<keyword evidence="2" id="KW-0378">Hydrolase</keyword>
<feature type="domain" description="Histone deacetylase" evidence="3">
    <location>
        <begin position="40"/>
        <end position="298"/>
    </location>
</feature>
<dbReference type="AlphaFoldDB" id="B8J5K4"/>
<evidence type="ECO:0000313" key="5">
    <source>
        <dbReference type="Proteomes" id="UP000007089"/>
    </source>
</evidence>
<evidence type="ECO:0000256" key="2">
    <source>
        <dbReference type="ARBA" id="ARBA00022801"/>
    </source>
</evidence>
<dbReference type="GO" id="GO:0016787">
    <property type="term" value="F:hydrolase activity"/>
    <property type="evidence" value="ECO:0007669"/>
    <property type="project" value="UniProtKB-KW"/>
</dbReference>
<protein>
    <submittedName>
        <fullName evidence="4">Histone deacetylase superfamily</fullName>
    </submittedName>
</protein>
<dbReference type="PRINTS" id="PR01270">
    <property type="entry name" value="HDASUPER"/>
</dbReference>
<dbReference type="PANTHER" id="PTHR10625:SF19">
    <property type="entry name" value="HISTONE DEACETYLASE 12"/>
    <property type="match status" value="1"/>
</dbReference>
<accession>B8J5K4</accession>
<dbReference type="InterPro" id="IPR044150">
    <property type="entry name" value="HDAC_classIV"/>
</dbReference>
<gene>
    <name evidence="4" type="ordered locus">A2cp1_3536</name>
</gene>
<proteinExistence type="inferred from homology"/>
<name>B8J5K4_ANAD2</name>
<evidence type="ECO:0000313" key="4">
    <source>
        <dbReference type="EMBL" id="ACL66866.1"/>
    </source>
</evidence>
<dbReference type="CDD" id="cd09993">
    <property type="entry name" value="HDAC_classIV"/>
    <property type="match status" value="1"/>
</dbReference>
<evidence type="ECO:0000256" key="1">
    <source>
        <dbReference type="ARBA" id="ARBA00005947"/>
    </source>
</evidence>
<sequence>MRPRALLYRLRSWFYRRDVTLWYDPRYRLPLSGLESGAGMEPRRADFVAWWLADSGAVPRSRRRTPRRISFEDLARVHDAELLESLGHPDTLARVFAVDPSDVPVDEVMTTVRLACGGTLGAARETLRTRAPAINLLGGFHHAFPGAAGGFCPVNDVAVAIAAVRAEGFSGRVAVLDLDAHPPDGIAACLAQDPDHWIGSISGSDWGPLEGVDETVLPPGSGDDPYLEALGALLSRMPRPQLAFVLAGGDVLAGDRFGQLGLSLDGARERDLLVAAELDFVPTVWLSAGGYSRRSWRALAGTGMAVAAGSLAPIPDEYDPLSARFEMVSQKLLPGDLGDTGDITAEDLEEALGMRPRRQRLLLGFYTASGIEHALFRYGVLEQLERMGYRQFRVGFDSAGLGDRVRLHGEAEGQEHLLVELILERRHVLGVEVLFVHWLSLRNPRAQFSDRRPRLPGQEVPGLGLAHEAGSMLARMAIRLGLGGVAFRPAHFHTAYAARHAFAFIDPERQGRFEALVRDLATVPLLEATRAVSEGRVLLDGRPYAWEADEMAYWLRESPSEPGEAERERERVRFTLLPEAPPPAVRAPAPPGAA</sequence>
<keyword evidence="5" id="KW-1185">Reference proteome</keyword>
<dbReference type="Proteomes" id="UP000007089">
    <property type="component" value="Chromosome"/>
</dbReference>
<dbReference type="InterPro" id="IPR000286">
    <property type="entry name" value="HDACs"/>
</dbReference>
<dbReference type="KEGG" id="acp:A2cp1_3536"/>
<dbReference type="PANTHER" id="PTHR10625">
    <property type="entry name" value="HISTONE DEACETYLASE HDAC1-RELATED"/>
    <property type="match status" value="1"/>
</dbReference>
<dbReference type="EMBL" id="CP001359">
    <property type="protein sequence ID" value="ACL66866.1"/>
    <property type="molecule type" value="Genomic_DNA"/>
</dbReference>
<evidence type="ECO:0000259" key="3">
    <source>
        <dbReference type="Pfam" id="PF00850"/>
    </source>
</evidence>
<dbReference type="InterPro" id="IPR023801">
    <property type="entry name" value="His_deacetylse_dom"/>
</dbReference>